<evidence type="ECO:0000313" key="3">
    <source>
        <dbReference type="EMBL" id="KLO05130.1"/>
    </source>
</evidence>
<feature type="region of interest" description="Disordered" evidence="1">
    <location>
        <begin position="220"/>
        <end position="251"/>
    </location>
</feature>
<keyword evidence="2" id="KW-1133">Transmembrane helix</keyword>
<feature type="compositionally biased region" description="Polar residues" evidence="1">
    <location>
        <begin position="1"/>
        <end position="12"/>
    </location>
</feature>
<organism evidence="3 4">
    <name type="scientific">Schizopora paradoxa</name>
    <dbReference type="NCBI Taxonomy" id="27342"/>
    <lineage>
        <taxon>Eukaryota</taxon>
        <taxon>Fungi</taxon>
        <taxon>Dikarya</taxon>
        <taxon>Basidiomycota</taxon>
        <taxon>Agaricomycotina</taxon>
        <taxon>Agaricomycetes</taxon>
        <taxon>Hymenochaetales</taxon>
        <taxon>Schizoporaceae</taxon>
        <taxon>Schizopora</taxon>
    </lineage>
</organism>
<reference evidence="3 4" key="1">
    <citation type="submission" date="2015-04" db="EMBL/GenBank/DDBJ databases">
        <title>Complete genome sequence of Schizopora paradoxa KUC8140, a cosmopolitan wood degrader in East Asia.</title>
        <authorList>
            <consortium name="DOE Joint Genome Institute"/>
            <person name="Min B."/>
            <person name="Park H."/>
            <person name="Jang Y."/>
            <person name="Kim J.-J."/>
            <person name="Kim K.H."/>
            <person name="Pangilinan J."/>
            <person name="Lipzen A."/>
            <person name="Riley R."/>
            <person name="Grigoriev I.V."/>
            <person name="Spatafora J.W."/>
            <person name="Choi I.-G."/>
        </authorList>
    </citation>
    <scope>NUCLEOTIDE SEQUENCE [LARGE SCALE GENOMIC DNA]</scope>
    <source>
        <strain evidence="3 4">KUC8140</strain>
    </source>
</reference>
<feature type="transmembrane region" description="Helical" evidence="2">
    <location>
        <begin position="49"/>
        <end position="70"/>
    </location>
</feature>
<feature type="compositionally biased region" description="Basic and acidic residues" evidence="1">
    <location>
        <begin position="241"/>
        <end position="251"/>
    </location>
</feature>
<dbReference type="InParanoid" id="A0A0H2R029"/>
<keyword evidence="2" id="KW-0812">Transmembrane</keyword>
<protein>
    <submittedName>
        <fullName evidence="3">Uncharacterized protein</fullName>
    </submittedName>
</protein>
<feature type="region of interest" description="Disordered" evidence="1">
    <location>
        <begin position="88"/>
        <end position="158"/>
    </location>
</feature>
<gene>
    <name evidence="3" type="ORF">SCHPADRAFT_988883</name>
</gene>
<accession>A0A0H2R029</accession>
<feature type="compositionally biased region" description="Basic residues" evidence="1">
    <location>
        <begin position="130"/>
        <end position="140"/>
    </location>
</feature>
<sequence length="251" mass="27571">MHINCNNPPQIMTRTRDRRGGMTGGAGWGGANVRLRLCCRLPWRLRGGLAAGAGAIDILALLLPLVLLLLMGGVTRLDSFLTESTTNNTPVREAIPQARDAQDARTSKADPDLSPSLHLSSNSTNEAAQHRRRWGRRPRSRFCSGRGRSGERTPTGVPRRKLEIHGRAMALNLALASWWDAELVEEVLFSFSPPSPVVGAITITPPHSADFRHPISFVRGEGKEEGKEERLTTKNGTRTTQHQDEVQTAHL</sequence>
<name>A0A0H2R029_9AGAM</name>
<feature type="compositionally biased region" description="Basic and acidic residues" evidence="1">
    <location>
        <begin position="100"/>
        <end position="111"/>
    </location>
</feature>
<feature type="compositionally biased region" description="Low complexity" evidence="1">
    <location>
        <begin position="113"/>
        <end position="123"/>
    </location>
</feature>
<evidence type="ECO:0000313" key="4">
    <source>
        <dbReference type="Proteomes" id="UP000053477"/>
    </source>
</evidence>
<feature type="region of interest" description="Disordered" evidence="1">
    <location>
        <begin position="1"/>
        <end position="23"/>
    </location>
</feature>
<proteinExistence type="predicted"/>
<dbReference type="EMBL" id="KQ086358">
    <property type="protein sequence ID" value="KLO05130.1"/>
    <property type="molecule type" value="Genomic_DNA"/>
</dbReference>
<feature type="compositionally biased region" description="Basic and acidic residues" evidence="1">
    <location>
        <begin position="220"/>
        <end position="232"/>
    </location>
</feature>
<evidence type="ECO:0000256" key="1">
    <source>
        <dbReference type="SAM" id="MobiDB-lite"/>
    </source>
</evidence>
<dbReference type="AlphaFoldDB" id="A0A0H2R029"/>
<keyword evidence="4" id="KW-1185">Reference proteome</keyword>
<dbReference type="Proteomes" id="UP000053477">
    <property type="component" value="Unassembled WGS sequence"/>
</dbReference>
<keyword evidence="2" id="KW-0472">Membrane</keyword>
<evidence type="ECO:0000256" key="2">
    <source>
        <dbReference type="SAM" id="Phobius"/>
    </source>
</evidence>